<dbReference type="eggNOG" id="COG1359">
    <property type="taxonomic scope" value="Bacteria"/>
</dbReference>
<dbReference type="SUPFAM" id="SSF54909">
    <property type="entry name" value="Dimeric alpha+beta barrel"/>
    <property type="match status" value="1"/>
</dbReference>
<feature type="transmembrane region" description="Helical" evidence="2">
    <location>
        <begin position="12"/>
        <end position="35"/>
    </location>
</feature>
<dbReference type="KEGG" id="tfu:Tfu_2721"/>
<name>Q47LB8_THEFY</name>
<dbReference type="InterPro" id="IPR011008">
    <property type="entry name" value="Dimeric_a/b-barrel"/>
</dbReference>
<protein>
    <recommendedName>
        <fullName evidence="3">ABM domain-containing protein</fullName>
    </recommendedName>
</protein>
<dbReference type="STRING" id="269800.Tfu_2721"/>
<feature type="transmembrane region" description="Helical" evidence="2">
    <location>
        <begin position="47"/>
        <end position="68"/>
    </location>
</feature>
<feature type="domain" description="ABM" evidence="3">
    <location>
        <begin position="314"/>
        <end position="383"/>
    </location>
</feature>
<dbReference type="AlphaFoldDB" id="Q47LB8"/>
<accession>Q47LB8</accession>
<evidence type="ECO:0000259" key="3">
    <source>
        <dbReference type="Pfam" id="PF03992"/>
    </source>
</evidence>
<feature type="transmembrane region" description="Helical" evidence="2">
    <location>
        <begin position="146"/>
        <end position="172"/>
    </location>
</feature>
<feature type="transmembrane region" description="Helical" evidence="2">
    <location>
        <begin position="184"/>
        <end position="202"/>
    </location>
</feature>
<dbReference type="Gene3D" id="3.30.70.100">
    <property type="match status" value="1"/>
</dbReference>
<keyword evidence="2" id="KW-1133">Transmembrane helix</keyword>
<evidence type="ECO:0000256" key="2">
    <source>
        <dbReference type="SAM" id="Phobius"/>
    </source>
</evidence>
<feature type="region of interest" description="Disordered" evidence="1">
    <location>
        <begin position="248"/>
        <end position="304"/>
    </location>
</feature>
<reference evidence="4" key="1">
    <citation type="submission" date="2005-07" db="EMBL/GenBank/DDBJ databases">
        <title>Complete sequence of Thermobifida fusca YX.</title>
        <authorList>
            <consortium name="US DOE Joint Genome Institute"/>
            <person name="Copeland A."/>
            <person name="Lucas S."/>
            <person name="Lapidus A."/>
            <person name="Barry K."/>
            <person name="Detter J.C."/>
            <person name="Glavina T."/>
            <person name="Hammon N."/>
            <person name="Israni S."/>
            <person name="Pitluck S."/>
            <person name="Di Bartolo G."/>
            <person name="Chain P."/>
            <person name="Schmutz J."/>
            <person name="Larimer F."/>
            <person name="Land M."/>
            <person name="Lykidis A."/>
            <person name="Richardson P."/>
        </authorList>
    </citation>
    <scope>NUCLEOTIDE SEQUENCE</scope>
    <source>
        <strain evidence="4">YX</strain>
    </source>
</reference>
<sequence>MLVPPGKCSIIVGMVEVGLAFVCALVAWSATASLGVRAYRYPDIATIAWAVSATATAIALSAAFPAALLDFSNATFRLLHIGIGLIGPLFLGWGAIEYTVESPRGRFGTRLVVTTLTIVPLVILTMDRLRGRYDTSYPAAADHYDVIPMFVLTLVHLFVLVALITGAALAGVRLSRDPERGQRELGVVGLIALAALLEILVSRFGLGILGQLMMLGAVSALWAAVHRASAPARRGGRRRVRDHDEDDFFDDEIDDEDEEEEPVRRRRRRADYDEDDETPARGRRRRSEYDDYEEDGEPAPRSQVSRLQGIITIYTLREGHEDLFDACVADVVDEVARQEPDTLLYACHTVASSPQQRIVYAIYRDRLAYEEHEQQPHVIDFARRSARYVVATNVIELSLSGAVAGERLLDMLMPE</sequence>
<evidence type="ECO:0000256" key="1">
    <source>
        <dbReference type="SAM" id="MobiDB-lite"/>
    </source>
</evidence>
<dbReference type="HOGENOM" id="CLU_662106_0_0_11"/>
<dbReference type="InterPro" id="IPR007138">
    <property type="entry name" value="ABM_dom"/>
</dbReference>
<proteinExistence type="predicted"/>
<feature type="transmembrane region" description="Helical" evidence="2">
    <location>
        <begin position="74"/>
        <end position="95"/>
    </location>
</feature>
<evidence type="ECO:0000313" key="4">
    <source>
        <dbReference type="EMBL" id="AAZ56754.1"/>
    </source>
</evidence>
<keyword evidence="2" id="KW-0472">Membrane</keyword>
<keyword evidence="2" id="KW-0812">Transmembrane</keyword>
<dbReference type="Pfam" id="PF03992">
    <property type="entry name" value="ABM"/>
    <property type="match status" value="1"/>
</dbReference>
<organism evidence="4">
    <name type="scientific">Thermobifida fusca (strain YX)</name>
    <dbReference type="NCBI Taxonomy" id="269800"/>
    <lineage>
        <taxon>Bacteria</taxon>
        <taxon>Bacillati</taxon>
        <taxon>Actinomycetota</taxon>
        <taxon>Actinomycetes</taxon>
        <taxon>Streptosporangiales</taxon>
        <taxon>Nocardiopsidaceae</taxon>
        <taxon>Thermobifida</taxon>
    </lineage>
</organism>
<feature type="compositionally biased region" description="Acidic residues" evidence="1">
    <location>
        <begin position="248"/>
        <end position="261"/>
    </location>
</feature>
<gene>
    <name evidence="4" type="ordered locus">Tfu_2721</name>
</gene>
<feature type="transmembrane region" description="Helical" evidence="2">
    <location>
        <begin position="107"/>
        <end position="126"/>
    </location>
</feature>
<dbReference type="EMBL" id="CP000088">
    <property type="protein sequence ID" value="AAZ56754.1"/>
    <property type="molecule type" value="Genomic_DNA"/>
</dbReference>